<evidence type="ECO:0000259" key="2">
    <source>
        <dbReference type="Pfam" id="PF25598"/>
    </source>
</evidence>
<protein>
    <submittedName>
        <fullName evidence="3">ARM repeat superfamily protein</fullName>
    </submittedName>
</protein>
<gene>
    <name evidence="3" type="ORF">STAS_07818</name>
</gene>
<dbReference type="AlphaFoldDB" id="A0A5A7PGG9"/>
<organism evidence="3 4">
    <name type="scientific">Striga asiatica</name>
    <name type="common">Asiatic witchweed</name>
    <name type="synonym">Buchnera asiatica</name>
    <dbReference type="NCBI Taxonomy" id="4170"/>
    <lineage>
        <taxon>Eukaryota</taxon>
        <taxon>Viridiplantae</taxon>
        <taxon>Streptophyta</taxon>
        <taxon>Embryophyta</taxon>
        <taxon>Tracheophyta</taxon>
        <taxon>Spermatophyta</taxon>
        <taxon>Magnoliopsida</taxon>
        <taxon>eudicotyledons</taxon>
        <taxon>Gunneridae</taxon>
        <taxon>Pentapetalae</taxon>
        <taxon>asterids</taxon>
        <taxon>lamiids</taxon>
        <taxon>Lamiales</taxon>
        <taxon>Orobanchaceae</taxon>
        <taxon>Buchnereae</taxon>
        <taxon>Striga</taxon>
    </lineage>
</organism>
<dbReference type="EMBL" id="BKCP01004516">
    <property type="protein sequence ID" value="GER31782.1"/>
    <property type="molecule type" value="Genomic_DNA"/>
</dbReference>
<name>A0A5A7PGG9_STRAF</name>
<dbReference type="SUPFAM" id="SSF48371">
    <property type="entry name" value="ARM repeat"/>
    <property type="match status" value="1"/>
</dbReference>
<feature type="region of interest" description="Disordered" evidence="1">
    <location>
        <begin position="36"/>
        <end position="79"/>
    </location>
</feature>
<accession>A0A5A7PGG9</accession>
<dbReference type="InterPro" id="IPR011989">
    <property type="entry name" value="ARM-like"/>
</dbReference>
<dbReference type="Proteomes" id="UP000325081">
    <property type="component" value="Unassembled WGS sequence"/>
</dbReference>
<evidence type="ECO:0000313" key="4">
    <source>
        <dbReference type="Proteomes" id="UP000325081"/>
    </source>
</evidence>
<feature type="compositionally biased region" description="Basic and acidic residues" evidence="1">
    <location>
        <begin position="68"/>
        <end position="79"/>
    </location>
</feature>
<dbReference type="PANTHER" id="PTHR46700:SF2">
    <property type="entry name" value="ARM REPEAT SUPERFAMILY PROTEIN"/>
    <property type="match status" value="1"/>
</dbReference>
<dbReference type="Gene3D" id="1.25.10.10">
    <property type="entry name" value="Leucine-rich Repeat Variant"/>
    <property type="match status" value="1"/>
</dbReference>
<feature type="domain" description="U-box" evidence="2">
    <location>
        <begin position="106"/>
        <end position="366"/>
    </location>
</feature>
<dbReference type="InterPro" id="IPR058678">
    <property type="entry name" value="ARM_PUB"/>
</dbReference>
<proteinExistence type="predicted"/>
<keyword evidence="4" id="KW-1185">Reference proteome</keyword>
<dbReference type="PANTHER" id="PTHR46700">
    <property type="entry name" value="ARM REPEAT SUPERFAMILY PROTEIN"/>
    <property type="match status" value="1"/>
</dbReference>
<dbReference type="Pfam" id="PF25598">
    <property type="entry name" value="ARM_PUB"/>
    <property type="match status" value="1"/>
</dbReference>
<feature type="compositionally biased region" description="Acidic residues" evidence="1">
    <location>
        <begin position="54"/>
        <end position="67"/>
    </location>
</feature>
<sequence>MSAQKAPKEQKSPSNYLFLTLRLFAHIRRLIRLKAAKRQHKTPAPAEKPAGEPIDTEVDTTEEENDTGEGREVISEGHDGNFASNRDWVLALQKSVKMIHFGNWEEKEAAAGEVKRLAAGGEERRRAVAELGVVPPLVAMVGSEVAVRYDQIALTFVQYSFRTKALMVEAGILSKLPNNINNSLDENSKQEFAHLLSSVSALANTKFSLDSSKLIPAIISILDSTSRIETKKLCLTALHNLSSVLENIDILTSNGTIDYLINLSSNKQTAEKSLAILSNLVVTLAGKRSIERNPAVPGQFIEITTWEESPKCQELSAYVLMVLAHQSPLMRQKMSEAGIVQVLLGLALLGSPLGRKRALKILQWFKDERQMRVGPHSGPQVGRRAAIGLPVDDRRGAEEEGKVLMRKIVKESLYKNLETITSRARDGDEDALKLKALVVSSSSKSLPY</sequence>
<reference evidence="4" key="1">
    <citation type="journal article" date="2019" name="Curr. Biol.">
        <title>Genome Sequence of Striga asiatica Provides Insight into the Evolution of Plant Parasitism.</title>
        <authorList>
            <person name="Yoshida S."/>
            <person name="Kim S."/>
            <person name="Wafula E.K."/>
            <person name="Tanskanen J."/>
            <person name="Kim Y.M."/>
            <person name="Honaas L."/>
            <person name="Yang Z."/>
            <person name="Spallek T."/>
            <person name="Conn C.E."/>
            <person name="Ichihashi Y."/>
            <person name="Cheong K."/>
            <person name="Cui S."/>
            <person name="Der J.P."/>
            <person name="Gundlach H."/>
            <person name="Jiao Y."/>
            <person name="Hori C."/>
            <person name="Ishida J.K."/>
            <person name="Kasahara H."/>
            <person name="Kiba T."/>
            <person name="Kim M.S."/>
            <person name="Koo N."/>
            <person name="Laohavisit A."/>
            <person name="Lee Y.H."/>
            <person name="Lumba S."/>
            <person name="McCourt P."/>
            <person name="Mortimer J.C."/>
            <person name="Mutuku J.M."/>
            <person name="Nomura T."/>
            <person name="Sasaki-Sekimoto Y."/>
            <person name="Seto Y."/>
            <person name="Wang Y."/>
            <person name="Wakatake T."/>
            <person name="Sakakibara H."/>
            <person name="Demura T."/>
            <person name="Yamaguchi S."/>
            <person name="Yoneyama K."/>
            <person name="Manabe R.I."/>
            <person name="Nelson D.C."/>
            <person name="Schulman A.H."/>
            <person name="Timko M.P."/>
            <person name="dePamphilis C.W."/>
            <person name="Choi D."/>
            <person name="Shirasu K."/>
        </authorList>
    </citation>
    <scope>NUCLEOTIDE SEQUENCE [LARGE SCALE GENOMIC DNA]</scope>
    <source>
        <strain evidence="4">cv. UVA1</strain>
    </source>
</reference>
<dbReference type="OrthoDB" id="895200at2759"/>
<comment type="caution">
    <text evidence="3">The sequence shown here is derived from an EMBL/GenBank/DDBJ whole genome shotgun (WGS) entry which is preliminary data.</text>
</comment>
<evidence type="ECO:0000313" key="3">
    <source>
        <dbReference type="EMBL" id="GER31782.1"/>
    </source>
</evidence>
<evidence type="ECO:0000256" key="1">
    <source>
        <dbReference type="SAM" id="MobiDB-lite"/>
    </source>
</evidence>
<dbReference type="InterPro" id="IPR016024">
    <property type="entry name" value="ARM-type_fold"/>
</dbReference>